<keyword evidence="3" id="KW-1185">Reference proteome</keyword>
<accession>A0AAD5WJ27</accession>
<evidence type="ECO:0000313" key="3">
    <source>
        <dbReference type="Proteomes" id="UP001196413"/>
    </source>
</evidence>
<name>A0AAD5WJ27_PARTN</name>
<evidence type="ECO:0000313" key="2">
    <source>
        <dbReference type="EMBL" id="KAJ1372157.1"/>
    </source>
</evidence>
<dbReference type="AlphaFoldDB" id="A0AAD5WJ27"/>
<reference evidence="2" key="1">
    <citation type="submission" date="2021-06" db="EMBL/GenBank/DDBJ databases">
        <title>Parelaphostrongylus tenuis whole genome reference sequence.</title>
        <authorList>
            <person name="Garwood T.J."/>
            <person name="Larsen P.A."/>
            <person name="Fountain-Jones N.M."/>
            <person name="Garbe J.R."/>
            <person name="Macchietto M.G."/>
            <person name="Kania S.A."/>
            <person name="Gerhold R.W."/>
            <person name="Richards J.E."/>
            <person name="Wolf T.M."/>
        </authorList>
    </citation>
    <scope>NUCLEOTIDE SEQUENCE</scope>
    <source>
        <strain evidence="2">MNPRO001-30</strain>
        <tissue evidence="2">Meninges</tissue>
    </source>
</reference>
<dbReference type="InterPro" id="IPR017920">
    <property type="entry name" value="COMM"/>
</dbReference>
<organism evidence="2 3">
    <name type="scientific">Parelaphostrongylus tenuis</name>
    <name type="common">Meningeal worm</name>
    <dbReference type="NCBI Taxonomy" id="148309"/>
    <lineage>
        <taxon>Eukaryota</taxon>
        <taxon>Metazoa</taxon>
        <taxon>Ecdysozoa</taxon>
        <taxon>Nematoda</taxon>
        <taxon>Chromadorea</taxon>
        <taxon>Rhabditida</taxon>
        <taxon>Rhabditina</taxon>
        <taxon>Rhabditomorpha</taxon>
        <taxon>Strongyloidea</taxon>
        <taxon>Metastrongylidae</taxon>
        <taxon>Parelaphostrongylus</taxon>
    </lineage>
</organism>
<dbReference type="Pfam" id="PF07258">
    <property type="entry name" value="COMM_domain"/>
    <property type="match status" value="1"/>
</dbReference>
<dbReference type="EMBL" id="JAHQIW010007098">
    <property type="protein sequence ID" value="KAJ1372157.1"/>
    <property type="molecule type" value="Genomic_DNA"/>
</dbReference>
<comment type="caution">
    <text evidence="2">The sequence shown here is derived from an EMBL/GenBank/DDBJ whole genome shotgun (WGS) entry which is preliminary data.</text>
</comment>
<dbReference type="PROSITE" id="PS51269">
    <property type="entry name" value="COMM"/>
    <property type="match status" value="1"/>
</dbReference>
<gene>
    <name evidence="2" type="ORF">KIN20_034236</name>
</gene>
<dbReference type="Proteomes" id="UP001196413">
    <property type="component" value="Unassembled WGS sequence"/>
</dbReference>
<evidence type="ECO:0000259" key="1">
    <source>
        <dbReference type="PROSITE" id="PS51269"/>
    </source>
</evidence>
<feature type="domain" description="COMM" evidence="1">
    <location>
        <begin position="110"/>
        <end position="179"/>
    </location>
</feature>
<sequence>MSSRGIALLQDVIRSGSCPSESQEARRLAERLVAILLGEERWTNEICAQSVAESVWTTVTEGARWNWSADTLKEKLELDHPFCAAIVGVYKEKLHILQTQLRAIGWDYPELVDCECILRNTVQTELLNRVSEPFVSLKLHTLPAEETTSKCLELNLNANQFQDLHSKIKEAMNVLEQLKKK</sequence>
<protein>
    <recommendedName>
        <fullName evidence="1">COMM domain-containing protein</fullName>
    </recommendedName>
</protein>
<proteinExistence type="predicted"/>